<dbReference type="InterPro" id="IPR001872">
    <property type="entry name" value="Peptidase_A8"/>
</dbReference>
<dbReference type="PANTHER" id="PTHR33695:SF1">
    <property type="entry name" value="LIPOPROTEIN SIGNAL PEPTIDASE"/>
    <property type="match status" value="1"/>
</dbReference>
<keyword evidence="5 7" id="KW-1133">Transmembrane helix</keyword>
<dbReference type="GO" id="GO:0016020">
    <property type="term" value="C:membrane"/>
    <property type="evidence" value="ECO:0007669"/>
    <property type="project" value="InterPro"/>
</dbReference>
<sequence>VYILWLTAFVFALDQLTKRAVQSSLSLYQSKPVIQDFFHLTYVTNDGMAFGLSMPGGRSILLILSILLTIFIFWFLWQERNGHALVRIGLALILAGAFGNLLDRVLYGKVVDFLDFMIGDFHWYIFNVADSSVTIGMILFIFHSFFIEYRTVSAESKA</sequence>
<evidence type="ECO:0000256" key="6">
    <source>
        <dbReference type="ARBA" id="ARBA00023136"/>
    </source>
</evidence>
<proteinExistence type="inferred from homology"/>
<feature type="transmembrane region" description="Helical" evidence="7">
    <location>
        <begin position="84"/>
        <end position="102"/>
    </location>
</feature>
<dbReference type="GO" id="GO:0004190">
    <property type="term" value="F:aspartic-type endopeptidase activity"/>
    <property type="evidence" value="ECO:0007669"/>
    <property type="project" value="InterPro"/>
</dbReference>
<evidence type="ECO:0000256" key="4">
    <source>
        <dbReference type="ARBA" id="ARBA00022801"/>
    </source>
</evidence>
<dbReference type="PROSITE" id="PS00855">
    <property type="entry name" value="SPASE_II"/>
    <property type="match status" value="1"/>
</dbReference>
<feature type="non-terminal residue" evidence="8">
    <location>
        <position position="1"/>
    </location>
</feature>
<accession>A0A381NEF8</accession>
<evidence type="ECO:0000313" key="8">
    <source>
        <dbReference type="EMBL" id="SUZ52779.1"/>
    </source>
</evidence>
<gene>
    <name evidence="8" type="ORF">METZ01_LOCUS5633</name>
</gene>
<dbReference type="EMBL" id="UINC01000294">
    <property type="protein sequence ID" value="SUZ52779.1"/>
    <property type="molecule type" value="Genomic_DNA"/>
</dbReference>
<evidence type="ECO:0000256" key="3">
    <source>
        <dbReference type="ARBA" id="ARBA00022692"/>
    </source>
</evidence>
<dbReference type="PRINTS" id="PR00781">
    <property type="entry name" value="LIPOSIGPTASE"/>
</dbReference>
<feature type="transmembrane region" description="Helical" evidence="7">
    <location>
        <begin position="122"/>
        <end position="147"/>
    </location>
</feature>
<dbReference type="NCBIfam" id="TIGR00077">
    <property type="entry name" value="lspA"/>
    <property type="match status" value="1"/>
</dbReference>
<dbReference type="Pfam" id="PF01252">
    <property type="entry name" value="Peptidase_A8"/>
    <property type="match status" value="1"/>
</dbReference>
<dbReference type="HAMAP" id="MF_00161">
    <property type="entry name" value="LspA"/>
    <property type="match status" value="1"/>
</dbReference>
<dbReference type="AlphaFoldDB" id="A0A381NEF8"/>
<evidence type="ECO:0000256" key="5">
    <source>
        <dbReference type="ARBA" id="ARBA00022989"/>
    </source>
</evidence>
<evidence type="ECO:0000256" key="7">
    <source>
        <dbReference type="SAM" id="Phobius"/>
    </source>
</evidence>
<dbReference type="GO" id="GO:0006508">
    <property type="term" value="P:proteolysis"/>
    <property type="evidence" value="ECO:0007669"/>
    <property type="project" value="UniProtKB-KW"/>
</dbReference>
<evidence type="ECO:0000256" key="1">
    <source>
        <dbReference type="ARBA" id="ARBA00022475"/>
    </source>
</evidence>
<organism evidence="8">
    <name type="scientific">marine metagenome</name>
    <dbReference type="NCBI Taxonomy" id="408172"/>
    <lineage>
        <taxon>unclassified sequences</taxon>
        <taxon>metagenomes</taxon>
        <taxon>ecological metagenomes</taxon>
    </lineage>
</organism>
<evidence type="ECO:0000256" key="2">
    <source>
        <dbReference type="ARBA" id="ARBA00022670"/>
    </source>
</evidence>
<feature type="transmembrane region" description="Helical" evidence="7">
    <location>
        <begin position="59"/>
        <end position="77"/>
    </location>
</feature>
<keyword evidence="2" id="KW-0645">Protease</keyword>
<keyword evidence="6 7" id="KW-0472">Membrane</keyword>
<keyword evidence="1" id="KW-1003">Cell membrane</keyword>
<evidence type="ECO:0008006" key="9">
    <source>
        <dbReference type="Google" id="ProtNLM"/>
    </source>
</evidence>
<keyword evidence="3 7" id="KW-0812">Transmembrane</keyword>
<reference evidence="8" key="1">
    <citation type="submission" date="2018-05" db="EMBL/GenBank/DDBJ databases">
        <authorList>
            <person name="Lanie J.A."/>
            <person name="Ng W.-L."/>
            <person name="Kazmierczak K.M."/>
            <person name="Andrzejewski T.M."/>
            <person name="Davidsen T.M."/>
            <person name="Wayne K.J."/>
            <person name="Tettelin H."/>
            <person name="Glass J.I."/>
            <person name="Rusch D."/>
            <person name="Podicherti R."/>
            <person name="Tsui H.-C.T."/>
            <person name="Winkler M.E."/>
        </authorList>
    </citation>
    <scope>NUCLEOTIDE SEQUENCE</scope>
</reference>
<protein>
    <recommendedName>
        <fullName evidence="9">Lipoprotein signal peptidase</fullName>
    </recommendedName>
</protein>
<keyword evidence="4" id="KW-0378">Hydrolase</keyword>
<name>A0A381NEF8_9ZZZZ</name>
<dbReference type="PANTHER" id="PTHR33695">
    <property type="entry name" value="LIPOPROTEIN SIGNAL PEPTIDASE"/>
    <property type="match status" value="1"/>
</dbReference>